<evidence type="ECO:0000313" key="2">
    <source>
        <dbReference type="Proteomes" id="UP000439903"/>
    </source>
</evidence>
<gene>
    <name evidence="1" type="ORF">F8M41_025829</name>
</gene>
<dbReference type="AlphaFoldDB" id="A0A8H3XJI3"/>
<comment type="caution">
    <text evidence="1">The sequence shown here is derived from an EMBL/GenBank/DDBJ whole genome shotgun (WGS) entry which is preliminary data.</text>
</comment>
<evidence type="ECO:0000313" key="1">
    <source>
        <dbReference type="EMBL" id="KAF0468342.1"/>
    </source>
</evidence>
<organism evidence="1 2">
    <name type="scientific">Gigaspora margarita</name>
    <dbReference type="NCBI Taxonomy" id="4874"/>
    <lineage>
        <taxon>Eukaryota</taxon>
        <taxon>Fungi</taxon>
        <taxon>Fungi incertae sedis</taxon>
        <taxon>Mucoromycota</taxon>
        <taxon>Glomeromycotina</taxon>
        <taxon>Glomeromycetes</taxon>
        <taxon>Diversisporales</taxon>
        <taxon>Gigasporaceae</taxon>
        <taxon>Gigaspora</taxon>
    </lineage>
</organism>
<keyword evidence="2" id="KW-1185">Reference proteome</keyword>
<accession>A0A8H3XJI3</accession>
<name>A0A8H3XJI3_GIGMA</name>
<reference evidence="1 2" key="1">
    <citation type="journal article" date="2019" name="Environ. Microbiol.">
        <title>At the nexus of three kingdoms: the genome of the mycorrhizal fungus Gigaspora margarita provides insights into plant, endobacterial and fungal interactions.</title>
        <authorList>
            <person name="Venice F."/>
            <person name="Ghignone S."/>
            <person name="Salvioli di Fossalunga A."/>
            <person name="Amselem J."/>
            <person name="Novero M."/>
            <person name="Xianan X."/>
            <person name="Sedzielewska Toro K."/>
            <person name="Morin E."/>
            <person name="Lipzen A."/>
            <person name="Grigoriev I.V."/>
            <person name="Henrissat B."/>
            <person name="Martin F.M."/>
            <person name="Bonfante P."/>
        </authorList>
    </citation>
    <scope>NUCLEOTIDE SEQUENCE [LARGE SCALE GENOMIC DNA]</scope>
    <source>
        <strain evidence="1 2">BEG34</strain>
    </source>
</reference>
<sequence length="75" mass="8901">MYFSKSIKNYNNAAVEYNDNSLEYNNNFEEDHNKNFINDQCFYIELLQEGIELPNTTYNNTINIKAGDTFFLEKL</sequence>
<dbReference type="Proteomes" id="UP000439903">
    <property type="component" value="Unassembled WGS sequence"/>
</dbReference>
<proteinExistence type="predicted"/>
<protein>
    <submittedName>
        <fullName evidence="1">Uncharacterized protein</fullName>
    </submittedName>
</protein>
<dbReference type="EMBL" id="WTPW01000942">
    <property type="protein sequence ID" value="KAF0468342.1"/>
    <property type="molecule type" value="Genomic_DNA"/>
</dbReference>